<feature type="transmembrane region" description="Helical" evidence="1">
    <location>
        <begin position="329"/>
        <end position="353"/>
    </location>
</feature>
<evidence type="ECO:0000256" key="2">
    <source>
        <dbReference type="SAM" id="SignalP"/>
    </source>
</evidence>
<sequence>MLRLLFALIIAFGWAAAQAEVITIVDESPINSPFQYWEDTGATATLAQVQALPEDQWQFEPSGNAAMGITTSAYWLRFSIRNDTARFVNLVTELGYSQLDDVSFFVFSGNEQVHEFQTGDTRPFYPREVDHPNMLMRFNLQPGQEKTLYIRAVTAGSMILPLQIWRENAFFAAASTEQKFHFFYYGSLTVILLINLAVFLTLREKLYLYYALAIFGYLLYFAAIKGFSFQIFYPHFPGLHARVLLISMPLLALFSILFCRELLKTKQHSPKLDKALLGMLCFEISFLFAAQLMSYQTAITWSAISALLFFSLLFVAGPITWMAGVRAGAFFTVAWTPLTVGVLATSGLALGVLPENMLTENAMQLGSGMEAFILTLALADRLYREREEKIRAQADTLFQEKARNEAHQRLTEAMTHDPVTGLPNRNRFERMVNRQLAEDPAGHYLVGVARITRLDEINRTLGLNRSERLLRRMAEQMSQLASNLASVQSCLDEQGREERVYQLSGDCFGVLVNANKVADRFDELNNTLRLLSKPVILDGLAIEPHPKFGASSYPSHGDNAALLIRNAHVGMEITPHGQLETGFYSKNHDIYSESRLTLMSDLREALQQNTTELYYQPKACLASGRIVGLEALIRWHHPERGAVSPAEFIPLAEETGVISQLTRWAVDRGAADLAHLLKNHPQLGVSINISARDLVSGELKGTIEQTLARHQVKADQLTLELTETAAMEDPALGLRALQTLADVGLRVSIDDFGSGYSSLSYLKRLPATELKLDQSLILDVDDSDSSKVIVQTAINMAHGLGYDVVAEGVENEETANLLKIMGCDKVQGYWLCRPLPLPELEAWLAEYHARFSSPCNTG</sequence>
<evidence type="ECO:0000313" key="5">
    <source>
        <dbReference type="Proteomes" id="UP000198519"/>
    </source>
</evidence>
<feature type="transmembrane region" description="Helical" evidence="1">
    <location>
        <begin position="182"/>
        <end position="202"/>
    </location>
</feature>
<keyword evidence="2" id="KW-0732">Signal</keyword>
<dbReference type="InterPro" id="IPR011622">
    <property type="entry name" value="7TMR_DISM_rcpt_extracell_dom2"/>
</dbReference>
<dbReference type="STRING" id="488535.SAMN04487963_2123"/>
<protein>
    <submittedName>
        <fullName evidence="4">Diguanylate cyclase/phosphodiesterase</fullName>
    </submittedName>
</protein>
<reference evidence="5" key="1">
    <citation type="submission" date="2016-10" db="EMBL/GenBank/DDBJ databases">
        <authorList>
            <person name="Varghese N."/>
            <person name="Submissions S."/>
        </authorList>
    </citation>
    <scope>NUCLEOTIDE SEQUENCE [LARGE SCALE GENOMIC DNA]</scope>
    <source>
        <strain evidence="5">CGMCC 1.7061</strain>
    </source>
</reference>
<name>A0A1I4Q179_9GAMM</name>
<dbReference type="PROSITE" id="PS50883">
    <property type="entry name" value="EAL"/>
    <property type="match status" value="1"/>
</dbReference>
<dbReference type="Pfam" id="PF00990">
    <property type="entry name" value="GGDEF"/>
    <property type="match status" value="1"/>
</dbReference>
<keyword evidence="1" id="KW-1133">Transmembrane helix</keyword>
<dbReference type="GO" id="GO:0071111">
    <property type="term" value="F:cyclic-guanylate-specific phosphodiesterase activity"/>
    <property type="evidence" value="ECO:0007669"/>
    <property type="project" value="InterPro"/>
</dbReference>
<dbReference type="Gene3D" id="3.20.20.450">
    <property type="entry name" value="EAL domain"/>
    <property type="match status" value="1"/>
</dbReference>
<dbReference type="AlphaFoldDB" id="A0A1I4Q179"/>
<evidence type="ECO:0000256" key="1">
    <source>
        <dbReference type="SAM" id="Phobius"/>
    </source>
</evidence>
<dbReference type="Gene3D" id="2.60.40.2380">
    <property type="match status" value="1"/>
</dbReference>
<feature type="transmembrane region" description="Helical" evidence="1">
    <location>
        <begin position="209"/>
        <end position="233"/>
    </location>
</feature>
<feature type="chain" id="PRO_5011595580" evidence="2">
    <location>
        <begin position="20"/>
        <end position="858"/>
    </location>
</feature>
<keyword evidence="1" id="KW-0812">Transmembrane</keyword>
<accession>A0A1I4Q179</accession>
<dbReference type="PANTHER" id="PTHR33121:SF71">
    <property type="entry name" value="OXYGEN SENSOR PROTEIN DOSP"/>
    <property type="match status" value="1"/>
</dbReference>
<dbReference type="InterPro" id="IPR043128">
    <property type="entry name" value="Rev_trsase/Diguanyl_cyclase"/>
</dbReference>
<organism evidence="4 5">
    <name type="scientific">Marinobacter zhejiangensis</name>
    <dbReference type="NCBI Taxonomy" id="488535"/>
    <lineage>
        <taxon>Bacteria</taxon>
        <taxon>Pseudomonadati</taxon>
        <taxon>Pseudomonadota</taxon>
        <taxon>Gammaproteobacteria</taxon>
        <taxon>Pseudomonadales</taxon>
        <taxon>Marinobacteraceae</taxon>
        <taxon>Marinobacter</taxon>
    </lineage>
</organism>
<dbReference type="Pfam" id="PF07695">
    <property type="entry name" value="7TMR-DISM_7TM"/>
    <property type="match status" value="1"/>
</dbReference>
<evidence type="ECO:0000259" key="3">
    <source>
        <dbReference type="PROSITE" id="PS50883"/>
    </source>
</evidence>
<keyword evidence="5" id="KW-1185">Reference proteome</keyword>
<dbReference type="InterPro" id="IPR000160">
    <property type="entry name" value="GGDEF_dom"/>
</dbReference>
<feature type="transmembrane region" description="Helical" evidence="1">
    <location>
        <begin position="275"/>
        <end position="293"/>
    </location>
</feature>
<dbReference type="EMBL" id="FOUE01000003">
    <property type="protein sequence ID" value="SFM33832.1"/>
    <property type="molecule type" value="Genomic_DNA"/>
</dbReference>
<feature type="transmembrane region" description="Helical" evidence="1">
    <location>
        <begin position="299"/>
        <end position="317"/>
    </location>
</feature>
<dbReference type="SUPFAM" id="SSF141868">
    <property type="entry name" value="EAL domain-like"/>
    <property type="match status" value="1"/>
</dbReference>
<dbReference type="InterPro" id="IPR001633">
    <property type="entry name" value="EAL_dom"/>
</dbReference>
<dbReference type="SMART" id="SM00267">
    <property type="entry name" value="GGDEF"/>
    <property type="match status" value="1"/>
</dbReference>
<gene>
    <name evidence="4" type="ORF">SAMN04487963_2123</name>
</gene>
<dbReference type="InterPro" id="IPR035919">
    <property type="entry name" value="EAL_sf"/>
</dbReference>
<dbReference type="CDD" id="cd01948">
    <property type="entry name" value="EAL"/>
    <property type="match status" value="1"/>
</dbReference>
<dbReference type="Pfam" id="PF00563">
    <property type="entry name" value="EAL"/>
    <property type="match status" value="1"/>
</dbReference>
<evidence type="ECO:0000313" key="4">
    <source>
        <dbReference type="EMBL" id="SFM33832.1"/>
    </source>
</evidence>
<dbReference type="InterPro" id="IPR050706">
    <property type="entry name" value="Cyclic-di-GMP_PDE-like"/>
</dbReference>
<dbReference type="RefSeq" id="WP_245749949.1">
    <property type="nucleotide sequence ID" value="NZ_FOUE01000003.1"/>
</dbReference>
<feature type="signal peptide" evidence="2">
    <location>
        <begin position="1"/>
        <end position="19"/>
    </location>
</feature>
<dbReference type="InterPro" id="IPR029787">
    <property type="entry name" value="Nucleotide_cyclase"/>
</dbReference>
<keyword evidence="1" id="KW-0472">Membrane</keyword>
<proteinExistence type="predicted"/>
<dbReference type="PANTHER" id="PTHR33121">
    <property type="entry name" value="CYCLIC DI-GMP PHOSPHODIESTERASE PDEF"/>
    <property type="match status" value="1"/>
</dbReference>
<feature type="domain" description="EAL" evidence="3">
    <location>
        <begin position="595"/>
        <end position="848"/>
    </location>
</feature>
<feature type="transmembrane region" description="Helical" evidence="1">
    <location>
        <begin position="239"/>
        <end position="263"/>
    </location>
</feature>
<dbReference type="Gene3D" id="3.30.70.270">
    <property type="match status" value="1"/>
</dbReference>
<dbReference type="SMART" id="SM00052">
    <property type="entry name" value="EAL"/>
    <property type="match status" value="1"/>
</dbReference>
<dbReference type="InterPro" id="IPR011623">
    <property type="entry name" value="7TMR_DISM_rcpt_extracell_dom1"/>
</dbReference>
<dbReference type="Proteomes" id="UP000198519">
    <property type="component" value="Unassembled WGS sequence"/>
</dbReference>
<dbReference type="Pfam" id="PF07696">
    <property type="entry name" value="7TMR-DISMED2"/>
    <property type="match status" value="1"/>
</dbReference>
<dbReference type="SUPFAM" id="SSF55073">
    <property type="entry name" value="Nucleotide cyclase"/>
    <property type="match status" value="1"/>
</dbReference>